<sequence>MDLLVSSKPFLHRTHLPDNATFRFRTAQLNKQQSNRVETCANNADNTPKNSYVNVFIEGQSNRECLPTHRGM</sequence>
<dbReference type="AlphaFoldDB" id="A0A834MKK1"/>
<name>A0A834MKK1_RHYFE</name>
<evidence type="ECO:0000313" key="2">
    <source>
        <dbReference type="Proteomes" id="UP000625711"/>
    </source>
</evidence>
<protein>
    <submittedName>
        <fullName evidence="1">Uncharacterized protein</fullName>
    </submittedName>
</protein>
<gene>
    <name evidence="1" type="ORF">GWI33_004271</name>
</gene>
<organism evidence="1 2">
    <name type="scientific">Rhynchophorus ferrugineus</name>
    <name type="common">Red palm weevil</name>
    <name type="synonym">Curculio ferrugineus</name>
    <dbReference type="NCBI Taxonomy" id="354439"/>
    <lineage>
        <taxon>Eukaryota</taxon>
        <taxon>Metazoa</taxon>
        <taxon>Ecdysozoa</taxon>
        <taxon>Arthropoda</taxon>
        <taxon>Hexapoda</taxon>
        <taxon>Insecta</taxon>
        <taxon>Pterygota</taxon>
        <taxon>Neoptera</taxon>
        <taxon>Endopterygota</taxon>
        <taxon>Coleoptera</taxon>
        <taxon>Polyphaga</taxon>
        <taxon>Cucujiformia</taxon>
        <taxon>Curculionidae</taxon>
        <taxon>Dryophthorinae</taxon>
        <taxon>Rhynchophorus</taxon>
    </lineage>
</organism>
<dbReference type="EMBL" id="JAACXV010000223">
    <property type="protein sequence ID" value="KAF7281789.1"/>
    <property type="molecule type" value="Genomic_DNA"/>
</dbReference>
<dbReference type="Proteomes" id="UP000625711">
    <property type="component" value="Unassembled WGS sequence"/>
</dbReference>
<proteinExistence type="predicted"/>
<accession>A0A834MKK1</accession>
<reference evidence="1" key="1">
    <citation type="submission" date="2020-08" db="EMBL/GenBank/DDBJ databases">
        <title>Genome sequencing and assembly of the red palm weevil Rhynchophorus ferrugineus.</title>
        <authorList>
            <person name="Dias G.B."/>
            <person name="Bergman C.M."/>
            <person name="Manee M."/>
        </authorList>
    </citation>
    <scope>NUCLEOTIDE SEQUENCE</scope>
    <source>
        <strain evidence="1">AA-2017</strain>
        <tissue evidence="1">Whole larva</tissue>
    </source>
</reference>
<keyword evidence="2" id="KW-1185">Reference proteome</keyword>
<evidence type="ECO:0000313" key="1">
    <source>
        <dbReference type="EMBL" id="KAF7281789.1"/>
    </source>
</evidence>
<comment type="caution">
    <text evidence="1">The sequence shown here is derived from an EMBL/GenBank/DDBJ whole genome shotgun (WGS) entry which is preliminary data.</text>
</comment>